<dbReference type="Proteomes" id="UP000678393">
    <property type="component" value="Unassembled WGS sequence"/>
</dbReference>
<evidence type="ECO:0000256" key="6">
    <source>
        <dbReference type="SAM" id="MobiDB-lite"/>
    </source>
</evidence>
<feature type="compositionally biased region" description="Low complexity" evidence="6">
    <location>
        <begin position="121"/>
        <end position="134"/>
    </location>
</feature>
<dbReference type="CDD" id="cd11405">
    <property type="entry name" value="bHLHzip_MLXIP_like"/>
    <property type="match status" value="1"/>
</dbReference>
<keyword evidence="3" id="KW-0238">DNA-binding</keyword>
<dbReference type="GO" id="GO:0000981">
    <property type="term" value="F:DNA-binding transcription factor activity, RNA polymerase II-specific"/>
    <property type="evidence" value="ECO:0007669"/>
    <property type="project" value="TreeGrafter"/>
</dbReference>
<comment type="caution">
    <text evidence="8">The sequence shown here is derived from an EMBL/GenBank/DDBJ whole genome shotgun (WGS) entry which is preliminary data.</text>
</comment>
<dbReference type="InterPro" id="IPR052207">
    <property type="entry name" value="Max-like/E-box_TFs"/>
</dbReference>
<dbReference type="SMART" id="SM00353">
    <property type="entry name" value="HLH"/>
    <property type="match status" value="1"/>
</dbReference>
<dbReference type="PANTHER" id="PTHR15741:SF27">
    <property type="entry name" value="TRANSCRIPTION FACTOR AP-4"/>
    <property type="match status" value="1"/>
</dbReference>
<keyword evidence="4" id="KW-0804">Transcription</keyword>
<evidence type="ECO:0000256" key="2">
    <source>
        <dbReference type="ARBA" id="ARBA00023015"/>
    </source>
</evidence>
<name>A0A8S4A660_9EUPU</name>
<dbReference type="GO" id="GO:0046983">
    <property type="term" value="F:protein dimerization activity"/>
    <property type="evidence" value="ECO:0007669"/>
    <property type="project" value="InterPro"/>
</dbReference>
<dbReference type="EMBL" id="CAJHNH020006545">
    <property type="protein sequence ID" value="CAG5133851.1"/>
    <property type="molecule type" value="Genomic_DNA"/>
</dbReference>
<feature type="domain" description="BHLH" evidence="7">
    <location>
        <begin position="176"/>
        <end position="228"/>
    </location>
</feature>
<keyword evidence="9" id="KW-1185">Reference proteome</keyword>
<evidence type="ECO:0000256" key="1">
    <source>
        <dbReference type="ARBA" id="ARBA00004123"/>
    </source>
</evidence>
<dbReference type="Gene3D" id="4.10.280.10">
    <property type="entry name" value="Helix-loop-helix DNA-binding domain"/>
    <property type="match status" value="1"/>
</dbReference>
<dbReference type="PANTHER" id="PTHR15741">
    <property type="entry name" value="BASIC HELIX-LOOP-HELIX ZIP TRANSCRIPTION FACTOR"/>
    <property type="match status" value="1"/>
</dbReference>
<evidence type="ECO:0000259" key="7">
    <source>
        <dbReference type="PROSITE" id="PS50888"/>
    </source>
</evidence>
<dbReference type="GO" id="GO:0005634">
    <property type="term" value="C:nucleus"/>
    <property type="evidence" value="ECO:0007669"/>
    <property type="project" value="UniProtKB-SubCell"/>
</dbReference>
<organism evidence="8 9">
    <name type="scientific">Candidula unifasciata</name>
    <dbReference type="NCBI Taxonomy" id="100452"/>
    <lineage>
        <taxon>Eukaryota</taxon>
        <taxon>Metazoa</taxon>
        <taxon>Spiralia</taxon>
        <taxon>Lophotrochozoa</taxon>
        <taxon>Mollusca</taxon>
        <taxon>Gastropoda</taxon>
        <taxon>Heterobranchia</taxon>
        <taxon>Euthyneura</taxon>
        <taxon>Panpulmonata</taxon>
        <taxon>Eupulmonata</taxon>
        <taxon>Stylommatophora</taxon>
        <taxon>Helicina</taxon>
        <taxon>Helicoidea</taxon>
        <taxon>Geomitridae</taxon>
        <taxon>Candidula</taxon>
    </lineage>
</organism>
<evidence type="ECO:0000313" key="9">
    <source>
        <dbReference type="Proteomes" id="UP000678393"/>
    </source>
</evidence>
<gene>
    <name evidence="8" type="ORF">CUNI_LOCUS19409</name>
</gene>
<evidence type="ECO:0000256" key="4">
    <source>
        <dbReference type="ARBA" id="ARBA00023163"/>
    </source>
</evidence>
<feature type="compositionally biased region" description="Low complexity" evidence="6">
    <location>
        <begin position="145"/>
        <end position="159"/>
    </location>
</feature>
<comment type="subcellular location">
    <subcellularLocation>
        <location evidence="1">Nucleus</location>
    </subcellularLocation>
</comment>
<protein>
    <recommendedName>
        <fullName evidence="7">BHLH domain-containing protein</fullName>
    </recommendedName>
</protein>
<evidence type="ECO:0000256" key="3">
    <source>
        <dbReference type="ARBA" id="ARBA00023125"/>
    </source>
</evidence>
<keyword evidence="5" id="KW-0539">Nucleus</keyword>
<sequence length="378" mass="41702">MIAVGADFLEPEPNSSTANFQVAPVGNELPSLNCDFGDLLLPSELDQLLMQNFCDIALSSESFMHWDLSMPDSEHSVPLQPANDLPSFLYENTPNSRDLNLLFLEKSLAPHGPPVPGVITGDLTPPHPGGLTPTNMSRSTSPAWSESSGSMSASSVSGGTLKENLAARRSNPLPRHKRPAHKRAEIKRRDKIKTSLDDIKEYVPSLRDKGKLSESAILSKAAEYVHLLKDEHLERGSKVAELRREIECLSSEIHGFQDNLPAAGLREEACVAPTLDEMYRTWATEESQKSTKFFIFSSITSRLFGTFKEVVGPATSLNGLFSRAQEWQSKYLALPVIRKQILSGMLDLCRQSNIVISSDNLKVEFGSSTDNFQRESIS</sequence>
<dbReference type="OrthoDB" id="6022628at2759"/>
<dbReference type="Pfam" id="PF00010">
    <property type="entry name" value="HLH"/>
    <property type="match status" value="1"/>
</dbReference>
<keyword evidence="2" id="KW-0805">Transcription regulation</keyword>
<evidence type="ECO:0000313" key="8">
    <source>
        <dbReference type="EMBL" id="CAG5133851.1"/>
    </source>
</evidence>
<dbReference type="SUPFAM" id="SSF47459">
    <property type="entry name" value="HLH, helix-loop-helix DNA-binding domain"/>
    <property type="match status" value="1"/>
</dbReference>
<reference evidence="8" key="1">
    <citation type="submission" date="2021-04" db="EMBL/GenBank/DDBJ databases">
        <authorList>
            <consortium name="Molecular Ecology Group"/>
        </authorList>
    </citation>
    <scope>NUCLEOTIDE SEQUENCE</scope>
</reference>
<dbReference type="InterPro" id="IPR011598">
    <property type="entry name" value="bHLH_dom"/>
</dbReference>
<dbReference type="PROSITE" id="PS50888">
    <property type="entry name" value="BHLH"/>
    <property type="match status" value="1"/>
</dbReference>
<dbReference type="GO" id="GO:0000978">
    <property type="term" value="F:RNA polymerase II cis-regulatory region sequence-specific DNA binding"/>
    <property type="evidence" value="ECO:0007669"/>
    <property type="project" value="TreeGrafter"/>
</dbReference>
<feature type="compositionally biased region" description="Polar residues" evidence="6">
    <location>
        <begin position="135"/>
        <end position="144"/>
    </location>
</feature>
<feature type="compositionally biased region" description="Basic residues" evidence="6">
    <location>
        <begin position="174"/>
        <end position="189"/>
    </location>
</feature>
<accession>A0A8S4A660</accession>
<dbReference type="AlphaFoldDB" id="A0A8S4A660"/>
<proteinExistence type="predicted"/>
<feature type="region of interest" description="Disordered" evidence="6">
    <location>
        <begin position="121"/>
        <end position="189"/>
    </location>
</feature>
<evidence type="ECO:0000256" key="5">
    <source>
        <dbReference type="ARBA" id="ARBA00023242"/>
    </source>
</evidence>
<dbReference type="InterPro" id="IPR036638">
    <property type="entry name" value="HLH_DNA-bd_sf"/>
</dbReference>